<dbReference type="HOGENOM" id="CLU_3349434_0_0_11"/>
<dbReference type="PATRIC" id="fig|408015.6.peg.238"/>
<keyword evidence="2" id="KW-1185">Reference proteome</keyword>
<protein>
    <submittedName>
        <fullName evidence="1">Uncharacterized protein</fullName>
    </submittedName>
</protein>
<dbReference type="AlphaFoldDB" id="A0A0F7FQD5"/>
<organism evidence="1 2">
    <name type="scientific">Streptomyces xiamenensis</name>
    <dbReference type="NCBI Taxonomy" id="408015"/>
    <lineage>
        <taxon>Bacteria</taxon>
        <taxon>Bacillati</taxon>
        <taxon>Actinomycetota</taxon>
        <taxon>Actinomycetes</taxon>
        <taxon>Kitasatosporales</taxon>
        <taxon>Streptomycetaceae</taxon>
        <taxon>Streptomyces</taxon>
    </lineage>
</organism>
<accession>A0A0F7FQD5</accession>
<proteinExistence type="predicted"/>
<reference evidence="1" key="1">
    <citation type="submission" date="2019-08" db="EMBL/GenBank/DDBJ databases">
        <title>Complete genome sequence of a mangrove-derived Streptomyces xiamenensis.</title>
        <authorList>
            <person name="Xu J."/>
        </authorList>
    </citation>
    <scope>NUCLEOTIDE SEQUENCE</scope>
    <source>
        <strain evidence="1">318</strain>
    </source>
</reference>
<dbReference type="KEGG" id="sxi:SXIM_02160"/>
<name>A0A0F7FQD5_9ACTN</name>
<dbReference type="EMBL" id="CP009922">
    <property type="protein sequence ID" value="AKG41600.1"/>
    <property type="molecule type" value="Genomic_DNA"/>
</dbReference>
<gene>
    <name evidence="1" type="ORF">SXIM_02160</name>
</gene>
<sequence length="37" mass="3912">MILLRMVSLGAALDPAAARTVAAPAFPLPELAITRRH</sequence>
<dbReference type="STRING" id="408015.SXIM_02160"/>
<dbReference type="Proteomes" id="UP000034034">
    <property type="component" value="Chromosome"/>
</dbReference>
<evidence type="ECO:0000313" key="2">
    <source>
        <dbReference type="Proteomes" id="UP000034034"/>
    </source>
</evidence>
<evidence type="ECO:0000313" key="1">
    <source>
        <dbReference type="EMBL" id="AKG41600.1"/>
    </source>
</evidence>